<dbReference type="OrthoDB" id="2333384at2759"/>
<dbReference type="Pfam" id="PF00339">
    <property type="entry name" value="Arrestin_N"/>
    <property type="match status" value="1"/>
</dbReference>
<dbReference type="InterPro" id="IPR050357">
    <property type="entry name" value="Arrestin_domain-protein"/>
</dbReference>
<organism evidence="4 5">
    <name type="scientific">Orchesella cincta</name>
    <name type="common">Springtail</name>
    <name type="synonym">Podura cincta</name>
    <dbReference type="NCBI Taxonomy" id="48709"/>
    <lineage>
        <taxon>Eukaryota</taxon>
        <taxon>Metazoa</taxon>
        <taxon>Ecdysozoa</taxon>
        <taxon>Arthropoda</taxon>
        <taxon>Hexapoda</taxon>
        <taxon>Collembola</taxon>
        <taxon>Entomobryomorpha</taxon>
        <taxon>Entomobryoidea</taxon>
        <taxon>Orchesellidae</taxon>
        <taxon>Orchesellinae</taxon>
        <taxon>Orchesella</taxon>
    </lineage>
</organism>
<dbReference type="SUPFAM" id="SSF81296">
    <property type="entry name" value="E set domains"/>
    <property type="match status" value="2"/>
</dbReference>
<gene>
    <name evidence="4" type="ORF">Ocin01_13592</name>
</gene>
<evidence type="ECO:0000313" key="5">
    <source>
        <dbReference type="Proteomes" id="UP000094527"/>
    </source>
</evidence>
<evidence type="ECO:0000256" key="2">
    <source>
        <dbReference type="SAM" id="MobiDB-lite"/>
    </source>
</evidence>
<dbReference type="SMART" id="SM01017">
    <property type="entry name" value="Arrestin_C"/>
    <property type="match status" value="2"/>
</dbReference>
<reference evidence="4 5" key="1">
    <citation type="journal article" date="2016" name="Genome Biol. Evol.">
        <title>Gene Family Evolution Reflects Adaptation to Soil Environmental Stressors in the Genome of the Collembolan Orchesella cincta.</title>
        <authorList>
            <person name="Faddeeva-Vakhrusheva A."/>
            <person name="Derks M.F."/>
            <person name="Anvar S.Y."/>
            <person name="Agamennone V."/>
            <person name="Suring W."/>
            <person name="Smit S."/>
            <person name="van Straalen N.M."/>
            <person name="Roelofs D."/>
        </authorList>
    </citation>
    <scope>NUCLEOTIDE SEQUENCE [LARGE SCALE GENOMIC DNA]</scope>
    <source>
        <tissue evidence="4">Mixed pool</tissue>
    </source>
</reference>
<dbReference type="InterPro" id="IPR011021">
    <property type="entry name" value="Arrestin-like_N"/>
</dbReference>
<dbReference type="AlphaFoldDB" id="A0A1D2MJ73"/>
<dbReference type="InterPro" id="IPR014752">
    <property type="entry name" value="Arrestin-like_C"/>
</dbReference>
<evidence type="ECO:0000313" key="4">
    <source>
        <dbReference type="EMBL" id="ODM93086.1"/>
    </source>
</evidence>
<feature type="region of interest" description="Disordered" evidence="2">
    <location>
        <begin position="329"/>
        <end position="383"/>
    </location>
</feature>
<evidence type="ECO:0000256" key="1">
    <source>
        <dbReference type="ARBA" id="ARBA00005298"/>
    </source>
</evidence>
<dbReference type="InterPro" id="IPR011022">
    <property type="entry name" value="Arrestin_C-like"/>
</dbReference>
<dbReference type="EMBL" id="LJIJ01001077">
    <property type="protein sequence ID" value="ODM93086.1"/>
    <property type="molecule type" value="Genomic_DNA"/>
</dbReference>
<dbReference type="Proteomes" id="UP000094527">
    <property type="component" value="Unassembled WGS sequence"/>
</dbReference>
<accession>A0A1D2MJ73</accession>
<dbReference type="STRING" id="48709.A0A1D2MJ73"/>
<proteinExistence type="inferred from homology"/>
<feature type="domain" description="Arrestin C-terminal-like" evidence="3">
    <location>
        <begin position="179"/>
        <end position="309"/>
    </location>
</feature>
<feature type="domain" description="Arrestin C-terminal-like" evidence="3">
    <location>
        <begin position="5"/>
        <end position="155"/>
    </location>
</feature>
<keyword evidence="5" id="KW-1185">Reference proteome</keyword>
<dbReference type="PANTHER" id="PTHR11188">
    <property type="entry name" value="ARRESTIN DOMAIN CONTAINING PROTEIN"/>
    <property type="match status" value="1"/>
</dbReference>
<evidence type="ECO:0000259" key="3">
    <source>
        <dbReference type="SMART" id="SM01017"/>
    </source>
</evidence>
<dbReference type="Pfam" id="PF02752">
    <property type="entry name" value="Arrestin_C"/>
    <property type="match status" value="1"/>
</dbReference>
<dbReference type="PANTHER" id="PTHR11188:SF176">
    <property type="entry name" value="ARRESTIN DOMAIN-CONTAINING PROTEIN 1"/>
    <property type="match status" value="1"/>
</dbReference>
<name>A0A1D2MJ73_ORCCI</name>
<dbReference type="InterPro" id="IPR014756">
    <property type="entry name" value="Ig_E-set"/>
</dbReference>
<protein>
    <submittedName>
        <fullName evidence="4">Arrestin domain-containing protein 3</fullName>
    </submittedName>
</protein>
<dbReference type="GO" id="GO:0015031">
    <property type="term" value="P:protein transport"/>
    <property type="evidence" value="ECO:0007669"/>
    <property type="project" value="TreeGrafter"/>
</dbReference>
<comment type="caution">
    <text evidence="4">The sequence shown here is derived from an EMBL/GenBank/DDBJ whole genome shotgun (WGS) entry which is preliminary data.</text>
</comment>
<dbReference type="Gene3D" id="2.60.40.640">
    <property type="match status" value="2"/>
</dbReference>
<sequence length="452" mass="49650">MPPLIGIWIELDNPVKAYFPGQVVSGRVVIDSEKPTATTGLKIKLDGKVKVKWPERASRKDSSGSRKIVTVFYTADESYFQHEEFLVGDGKTSSVIARGNTAYKFQYTLPNDLPSSFVSRSGTVSYIMEASLMLPHNRSDATCMLPFTVNGILDLNVEPGASLSVETRKYKSMYCLCCTSGPVGFLFKLARKGFVPGEILEFIVELSNQSSQRVYGMKVTLMQVVKFHAEGNSKTIIRPIRQLQGPEVEPGESEIWVEKMLKIPPIPPTRLATCRIIDVQYNLKLELALPNISLNLKDEVPIIIGTIPLRNTFANLAASTLTLAPTAPENESIEAVERPSYLEIPPNNEGPDERGDIGGKANKGGRTRGMSVSSEAPSFLEYPDLPPPSYKEAVQMDKSPDACEENPAFSPDELTASTLRSVNSSQYGGRSGATTVNFVPQYVTYGMVDYTQ</sequence>
<dbReference type="GO" id="GO:0005737">
    <property type="term" value="C:cytoplasm"/>
    <property type="evidence" value="ECO:0007669"/>
    <property type="project" value="TreeGrafter"/>
</dbReference>
<comment type="similarity">
    <text evidence="1">Belongs to the arrestin family.</text>
</comment>
<dbReference type="OMA" id="TRRECNI"/>